<accession>A0ACB7J7H1</accession>
<comment type="caution">
    <text evidence="1">The sequence shown here is derived from an EMBL/GenBank/DDBJ whole genome shotgun (WGS) entry which is preliminary data.</text>
</comment>
<proteinExistence type="predicted"/>
<sequence length="159" mass="18428">MQPPSRPLSINAIQPDSYRSVMPPIKREEVSIKPLKKAETQFLRLWVPSYRVALADGTTNDFFDRFWLVWFDRFPLHFFPLEDPDCTKWRQNKMKERVKETLYWLNFTVKRAKGQTTGTQGDEPKQGDTAESSDSEMGKPKEGEPKPAKERGVDCEMSG</sequence>
<keyword evidence="2" id="KW-1185">Reference proteome</keyword>
<protein>
    <submittedName>
        <fullName evidence="1">Uncharacterized protein</fullName>
    </submittedName>
</protein>
<gene>
    <name evidence="1" type="ORF">CCMSSC00406_0007769</name>
</gene>
<organism evidence="1 2">
    <name type="scientific">Pleurotus cornucopiae</name>
    <name type="common">Cornucopia mushroom</name>
    <dbReference type="NCBI Taxonomy" id="5321"/>
    <lineage>
        <taxon>Eukaryota</taxon>
        <taxon>Fungi</taxon>
        <taxon>Dikarya</taxon>
        <taxon>Basidiomycota</taxon>
        <taxon>Agaricomycotina</taxon>
        <taxon>Agaricomycetes</taxon>
        <taxon>Agaricomycetidae</taxon>
        <taxon>Agaricales</taxon>
        <taxon>Pleurotineae</taxon>
        <taxon>Pleurotaceae</taxon>
        <taxon>Pleurotus</taxon>
    </lineage>
</organism>
<name>A0ACB7J7H1_PLECO</name>
<dbReference type="EMBL" id="WQMT02000002">
    <property type="protein sequence ID" value="KAG9225759.1"/>
    <property type="molecule type" value="Genomic_DNA"/>
</dbReference>
<evidence type="ECO:0000313" key="1">
    <source>
        <dbReference type="EMBL" id="KAG9225759.1"/>
    </source>
</evidence>
<reference evidence="1 2" key="1">
    <citation type="journal article" date="2021" name="Appl. Environ. Microbiol.">
        <title>Genetic linkage and physical mapping for an oyster mushroom Pleurotus cornucopiae and QTL analysis for the trait cap color.</title>
        <authorList>
            <person name="Zhang Y."/>
            <person name="Gao W."/>
            <person name="Sonnenberg A."/>
            <person name="Chen Q."/>
            <person name="Zhang J."/>
            <person name="Huang C."/>
        </authorList>
    </citation>
    <scope>NUCLEOTIDE SEQUENCE [LARGE SCALE GENOMIC DNA]</scope>
    <source>
        <strain evidence="1">CCMSSC00406</strain>
    </source>
</reference>
<dbReference type="Proteomes" id="UP000824881">
    <property type="component" value="Unassembled WGS sequence"/>
</dbReference>
<evidence type="ECO:0000313" key="2">
    <source>
        <dbReference type="Proteomes" id="UP000824881"/>
    </source>
</evidence>